<protein>
    <submittedName>
        <fullName evidence="5">Venom dipeptidyl peptidase 4</fullName>
    </submittedName>
</protein>
<gene>
    <name evidence="5" type="ORF">EVAR_4261_1</name>
</gene>
<feature type="domain" description="Peptidase S9 prolyl oligopeptidase catalytic" evidence="4">
    <location>
        <begin position="117"/>
        <end position="187"/>
    </location>
</feature>
<dbReference type="InterPro" id="IPR029058">
    <property type="entry name" value="AB_hydrolase_fold"/>
</dbReference>
<name>A0A4C1ZAX7_EUMVA</name>
<evidence type="ECO:0000256" key="2">
    <source>
        <dbReference type="ARBA" id="ARBA00022825"/>
    </source>
</evidence>
<dbReference type="PANTHER" id="PTHR11731:SF200">
    <property type="entry name" value="DIPEPTIDYL PEPTIDASE 10, ISOFORM B"/>
    <property type="match status" value="1"/>
</dbReference>
<dbReference type="GO" id="GO:0008239">
    <property type="term" value="F:dipeptidyl-peptidase activity"/>
    <property type="evidence" value="ECO:0007669"/>
    <property type="project" value="TreeGrafter"/>
</dbReference>
<dbReference type="GO" id="GO:0005886">
    <property type="term" value="C:plasma membrane"/>
    <property type="evidence" value="ECO:0007669"/>
    <property type="project" value="TreeGrafter"/>
</dbReference>
<dbReference type="Proteomes" id="UP000299102">
    <property type="component" value="Unassembled WGS sequence"/>
</dbReference>
<accession>A0A4C1ZAX7</accession>
<comment type="caution">
    <text evidence="5">The sequence shown here is derived from an EMBL/GenBank/DDBJ whole genome shotgun (WGS) entry which is preliminary data.</text>
</comment>
<evidence type="ECO:0000256" key="1">
    <source>
        <dbReference type="ARBA" id="ARBA00022438"/>
    </source>
</evidence>
<dbReference type="GO" id="GO:0004177">
    <property type="term" value="F:aminopeptidase activity"/>
    <property type="evidence" value="ECO:0007669"/>
    <property type="project" value="UniProtKB-KW"/>
</dbReference>
<dbReference type="GO" id="GO:0008236">
    <property type="term" value="F:serine-type peptidase activity"/>
    <property type="evidence" value="ECO:0007669"/>
    <property type="project" value="UniProtKB-KW"/>
</dbReference>
<keyword evidence="1" id="KW-0378">Hydrolase</keyword>
<dbReference type="GO" id="GO:0006508">
    <property type="term" value="P:proteolysis"/>
    <property type="evidence" value="ECO:0007669"/>
    <property type="project" value="InterPro"/>
</dbReference>
<keyword evidence="1" id="KW-0645">Protease</keyword>
<keyword evidence="3" id="KW-0325">Glycoprotein</keyword>
<dbReference type="AlphaFoldDB" id="A0A4C1ZAX7"/>
<dbReference type="InterPro" id="IPR050278">
    <property type="entry name" value="Serine_Prot_S9B/DPPIV"/>
</dbReference>
<organism evidence="5 6">
    <name type="scientific">Eumeta variegata</name>
    <name type="common">Bagworm moth</name>
    <name type="synonym">Eumeta japonica</name>
    <dbReference type="NCBI Taxonomy" id="151549"/>
    <lineage>
        <taxon>Eukaryota</taxon>
        <taxon>Metazoa</taxon>
        <taxon>Ecdysozoa</taxon>
        <taxon>Arthropoda</taxon>
        <taxon>Hexapoda</taxon>
        <taxon>Insecta</taxon>
        <taxon>Pterygota</taxon>
        <taxon>Neoptera</taxon>
        <taxon>Endopterygota</taxon>
        <taxon>Lepidoptera</taxon>
        <taxon>Glossata</taxon>
        <taxon>Ditrysia</taxon>
        <taxon>Tineoidea</taxon>
        <taxon>Psychidae</taxon>
        <taxon>Oiketicinae</taxon>
        <taxon>Eumeta</taxon>
    </lineage>
</organism>
<dbReference type="OrthoDB" id="16520at2759"/>
<feature type="domain" description="Peptidase S9 prolyl oligopeptidase catalytic" evidence="4">
    <location>
        <begin position="30"/>
        <end position="87"/>
    </location>
</feature>
<evidence type="ECO:0000259" key="4">
    <source>
        <dbReference type="Pfam" id="PF00326"/>
    </source>
</evidence>
<dbReference type="Pfam" id="PF00326">
    <property type="entry name" value="Peptidase_S9"/>
    <property type="match status" value="2"/>
</dbReference>
<dbReference type="EMBL" id="BGZK01001638">
    <property type="protein sequence ID" value="GBP83767.1"/>
    <property type="molecule type" value="Genomic_DNA"/>
</dbReference>
<reference evidence="5 6" key="1">
    <citation type="journal article" date="2019" name="Commun. Biol.">
        <title>The bagworm genome reveals a unique fibroin gene that provides high tensile strength.</title>
        <authorList>
            <person name="Kono N."/>
            <person name="Nakamura H."/>
            <person name="Ohtoshi R."/>
            <person name="Tomita M."/>
            <person name="Numata K."/>
            <person name="Arakawa K."/>
        </authorList>
    </citation>
    <scope>NUCLEOTIDE SEQUENCE [LARGE SCALE GENOMIC DNA]</scope>
</reference>
<proteinExistence type="predicted"/>
<keyword evidence="6" id="KW-1185">Reference proteome</keyword>
<evidence type="ECO:0000313" key="5">
    <source>
        <dbReference type="EMBL" id="GBP83767.1"/>
    </source>
</evidence>
<keyword evidence="2" id="KW-0720">Serine protease</keyword>
<evidence type="ECO:0000256" key="3">
    <source>
        <dbReference type="ARBA" id="ARBA00023180"/>
    </source>
</evidence>
<dbReference type="Gene3D" id="3.40.50.1820">
    <property type="entry name" value="alpha/beta hydrolase"/>
    <property type="match status" value="1"/>
</dbReference>
<dbReference type="SUPFAM" id="SSF53474">
    <property type="entry name" value="alpha/beta-Hydrolases"/>
    <property type="match status" value="1"/>
</dbReference>
<dbReference type="InterPro" id="IPR001375">
    <property type="entry name" value="Peptidase_S9_cat"/>
</dbReference>
<evidence type="ECO:0000313" key="6">
    <source>
        <dbReference type="Proteomes" id="UP000299102"/>
    </source>
</evidence>
<dbReference type="PANTHER" id="PTHR11731">
    <property type="entry name" value="PROTEASE FAMILY S9B,C DIPEPTIDYL-PEPTIDASE IV-RELATED"/>
    <property type="match status" value="1"/>
</dbReference>
<sequence>MENRNPTSRNYESVVFHRSIRPILALWSSWSRYLRDSLHFIDARRVAVWGRAHGGFLAALALASSLDVFHCGVAIAPIVRWRHVLVHEFVSIYYALAGGVVTERGDERTKRKREKEKASAYAERYMGLPNATGNYRGYAEADVTKQAAALRDKTLLLVHGAADDVVHLQQSMALARALADQGAMFRQQAS</sequence>
<keyword evidence="1" id="KW-0031">Aminopeptidase</keyword>
<dbReference type="STRING" id="151549.A0A4C1ZAX7"/>